<sequence>MYNIFCFTKLQKIPIEQRGAGVNSMTFEASARVRDPVYGCVAVISQLHQQISEVQHELAKTQGELALYTAQQVQQQQMVRTQGHYGESSWLGGANAVQDGCTFQLNQLSLIDLLQLQHEV</sequence>
<evidence type="ECO:0000313" key="5">
    <source>
        <dbReference type="Proteomes" id="UP000541444"/>
    </source>
</evidence>
<protein>
    <recommendedName>
        <fullName evidence="3">LOB domain-containing protein</fullName>
    </recommendedName>
</protein>
<reference evidence="4 5" key="1">
    <citation type="journal article" date="2020" name="IScience">
        <title>Genome Sequencing of the Endangered Kingdonia uniflora (Circaeasteraceae, Ranunculales) Reveals Potential Mechanisms of Evolutionary Specialization.</title>
        <authorList>
            <person name="Sun Y."/>
            <person name="Deng T."/>
            <person name="Zhang A."/>
            <person name="Moore M.J."/>
            <person name="Landis J.B."/>
            <person name="Lin N."/>
            <person name="Zhang H."/>
            <person name="Zhang X."/>
            <person name="Huang J."/>
            <person name="Zhang X."/>
            <person name="Sun H."/>
            <person name="Wang H."/>
        </authorList>
    </citation>
    <scope>NUCLEOTIDE SEQUENCE [LARGE SCALE GENOMIC DNA]</scope>
    <source>
        <strain evidence="4">TB1705</strain>
        <tissue evidence="4">Leaf</tissue>
    </source>
</reference>
<dbReference type="Proteomes" id="UP000541444">
    <property type="component" value="Unassembled WGS sequence"/>
</dbReference>
<dbReference type="PANTHER" id="PTHR31301:SF153">
    <property type="entry name" value="LOB DOMAIN-CONTAINING PROTEIN 26"/>
    <property type="match status" value="1"/>
</dbReference>
<name>A0A7J7LR36_9MAGN</name>
<comment type="caution">
    <text evidence="4">The sequence shown here is derived from an EMBL/GenBank/DDBJ whole genome shotgun (WGS) entry which is preliminary data.</text>
</comment>
<evidence type="ECO:0000256" key="2">
    <source>
        <dbReference type="SAM" id="Coils"/>
    </source>
</evidence>
<feature type="domain" description="LOB" evidence="3">
    <location>
        <begin position="1"/>
        <end position="65"/>
    </location>
</feature>
<dbReference type="PANTHER" id="PTHR31301">
    <property type="entry name" value="LOB DOMAIN-CONTAINING PROTEIN 4-RELATED"/>
    <property type="match status" value="1"/>
</dbReference>
<evidence type="ECO:0000256" key="1">
    <source>
        <dbReference type="ARBA" id="ARBA00005474"/>
    </source>
</evidence>
<proteinExistence type="inferred from homology"/>
<keyword evidence="5" id="KW-1185">Reference proteome</keyword>
<dbReference type="InterPro" id="IPR004883">
    <property type="entry name" value="LOB"/>
</dbReference>
<evidence type="ECO:0000259" key="3">
    <source>
        <dbReference type="PROSITE" id="PS50891"/>
    </source>
</evidence>
<dbReference type="PROSITE" id="PS50891">
    <property type="entry name" value="LOB"/>
    <property type="match status" value="1"/>
</dbReference>
<evidence type="ECO:0000313" key="4">
    <source>
        <dbReference type="EMBL" id="KAF6145012.1"/>
    </source>
</evidence>
<keyword evidence="2" id="KW-0175">Coiled coil</keyword>
<dbReference type="Pfam" id="PF03195">
    <property type="entry name" value="LOB"/>
    <property type="match status" value="1"/>
</dbReference>
<dbReference type="EMBL" id="JACGCM010002086">
    <property type="protein sequence ID" value="KAF6145012.1"/>
    <property type="molecule type" value="Genomic_DNA"/>
</dbReference>
<gene>
    <name evidence="4" type="ORF">GIB67_013363</name>
</gene>
<comment type="similarity">
    <text evidence="1">Belongs to the LOB domain-containing protein family.</text>
</comment>
<accession>A0A7J7LR36</accession>
<organism evidence="4 5">
    <name type="scientific">Kingdonia uniflora</name>
    <dbReference type="NCBI Taxonomy" id="39325"/>
    <lineage>
        <taxon>Eukaryota</taxon>
        <taxon>Viridiplantae</taxon>
        <taxon>Streptophyta</taxon>
        <taxon>Embryophyta</taxon>
        <taxon>Tracheophyta</taxon>
        <taxon>Spermatophyta</taxon>
        <taxon>Magnoliopsida</taxon>
        <taxon>Ranunculales</taxon>
        <taxon>Circaeasteraceae</taxon>
        <taxon>Kingdonia</taxon>
    </lineage>
</organism>
<dbReference type="OrthoDB" id="684652at2759"/>
<dbReference type="AlphaFoldDB" id="A0A7J7LR36"/>
<feature type="coiled-coil region" evidence="2">
    <location>
        <begin position="44"/>
        <end position="71"/>
    </location>
</feature>